<dbReference type="GO" id="GO:0003677">
    <property type="term" value="F:DNA binding"/>
    <property type="evidence" value="ECO:0007669"/>
    <property type="project" value="InterPro"/>
</dbReference>
<dbReference type="InterPro" id="IPR008490">
    <property type="entry name" value="Transposase_InsH_N"/>
</dbReference>
<dbReference type="Pfam" id="PF05598">
    <property type="entry name" value="DUF772"/>
    <property type="match status" value="1"/>
</dbReference>
<name>A0A1V4FKV9_LIMRT</name>
<dbReference type="PANTHER" id="PTHR33408:SF2">
    <property type="entry name" value="TRANSPOSASE DDE DOMAIN-CONTAINING PROTEIN"/>
    <property type="match status" value="1"/>
</dbReference>
<proteinExistence type="predicted"/>
<dbReference type="AlphaFoldDB" id="A0A1V4FKV9"/>
<gene>
    <name evidence="3" type="ORF">B5D07_05835</name>
</gene>
<dbReference type="InterPro" id="IPR002559">
    <property type="entry name" value="Transposase_11"/>
</dbReference>
<dbReference type="GO" id="GO:0004803">
    <property type="term" value="F:transposase activity"/>
    <property type="evidence" value="ECO:0007669"/>
    <property type="project" value="InterPro"/>
</dbReference>
<evidence type="ECO:0000259" key="1">
    <source>
        <dbReference type="Pfam" id="PF01609"/>
    </source>
</evidence>
<dbReference type="RefSeq" id="WP_079376085.1">
    <property type="nucleotide sequence ID" value="NZ_MWVS01000065.1"/>
</dbReference>
<dbReference type="InterPro" id="IPR047629">
    <property type="entry name" value="IS1182_transpos"/>
</dbReference>
<dbReference type="Pfam" id="PF01609">
    <property type="entry name" value="DDE_Tnp_1"/>
    <property type="match status" value="1"/>
</dbReference>
<comment type="caution">
    <text evidence="3">The sequence shown here is derived from an EMBL/GenBank/DDBJ whole genome shotgun (WGS) entry which is preliminary data.</text>
</comment>
<protein>
    <submittedName>
        <fullName evidence="3">IS5/IS1182 family transposase</fullName>
    </submittedName>
</protein>
<organism evidence="3 4">
    <name type="scientific">Limosilactobacillus reuteri</name>
    <name type="common">Lactobacillus reuteri</name>
    <dbReference type="NCBI Taxonomy" id="1598"/>
    <lineage>
        <taxon>Bacteria</taxon>
        <taxon>Bacillati</taxon>
        <taxon>Bacillota</taxon>
        <taxon>Bacilli</taxon>
        <taxon>Lactobacillales</taxon>
        <taxon>Lactobacillaceae</taxon>
        <taxon>Limosilactobacillus</taxon>
    </lineage>
</organism>
<evidence type="ECO:0000313" key="4">
    <source>
        <dbReference type="Proteomes" id="UP000189795"/>
    </source>
</evidence>
<evidence type="ECO:0000259" key="2">
    <source>
        <dbReference type="Pfam" id="PF05598"/>
    </source>
</evidence>
<dbReference type="EMBL" id="MWVS01000065">
    <property type="protein sequence ID" value="OPG88374.1"/>
    <property type="molecule type" value="Genomic_DNA"/>
</dbReference>
<feature type="domain" description="Transposase InsH N-terminal" evidence="2">
    <location>
        <begin position="18"/>
        <end position="106"/>
    </location>
</feature>
<dbReference type="Proteomes" id="UP000189795">
    <property type="component" value="Unassembled WGS sequence"/>
</dbReference>
<accession>A0A1V4FKV9</accession>
<dbReference type="GO" id="GO:0006313">
    <property type="term" value="P:DNA transposition"/>
    <property type="evidence" value="ECO:0007669"/>
    <property type="project" value="InterPro"/>
</dbReference>
<reference evidence="3 4" key="1">
    <citation type="submission" date="2017-03" db="EMBL/GenBank/DDBJ databases">
        <title>Antibiotic resistance of probiotic microorganisms.</title>
        <authorList>
            <person name="Sanudo A.I."/>
            <person name="Olivares M."/>
            <person name="Banuelos O."/>
        </authorList>
    </citation>
    <scope>NUCLEOTIDE SEQUENCE [LARGE SCALE GENOMIC DNA]</scope>
    <source>
        <strain evidence="3 4">CECT8605</strain>
    </source>
</reference>
<feature type="domain" description="Transposase IS4-like" evidence="1">
    <location>
        <begin position="265"/>
        <end position="514"/>
    </location>
</feature>
<evidence type="ECO:0000313" key="3">
    <source>
        <dbReference type="EMBL" id="OPG88374.1"/>
    </source>
</evidence>
<dbReference type="NCBIfam" id="NF033551">
    <property type="entry name" value="transpos_IS1182"/>
    <property type="match status" value="1"/>
</dbReference>
<sequence length="577" mass="68109">MYQNYTIGQTEFVLNYNYDLPQNHVARLISDFVDSIPQDVLLEDSGAATGRPSSHPAIMLKILLFAYSRQTYSGRKIEMMLDENLPMRWLAHDYTYSYHTINNFRRSQHASKLIKHAFVYFTMALKDHGLIQNDAVFIDGTKMEADANKYSFTWRRAVEKYHAKLREKTSKLYEELVEKQVVQEMVPELVTSVEGMEVMEQELAEKITKLDEEIKQEPKIIKGGSVRKRRRRFLKKLRHQLSNDLIPRAKKYERAEDIFQGRNSYSKTDHDATFMCMKEDPMMNRELKPSYNLQIATHKQFVLDYGLFSNPTDTRTLVPFLTQFHALDFFKHIVADAGYGSEYNYTMILDQFEKQPVIPYTTYQKEQKHKFKNDPTKSQNWQYNAEDDYYIDHLGVRFSFYRYSRRTDKYGFERDFKLYRADKHQLSEQLDELAKTPSGRQRYMQVNPTWNYYKAKVKATLSSDEGKAIYRRRKFDVEPVFGHMKRDFGIRRTHLRGQRAVENDIGLALMALNLTKFGQSISRLATNFINNLKSGLRFLNRSKIIVRILLLENQELIVNSQPLFIHLLDLFPIQAFP</sequence>
<dbReference type="PANTHER" id="PTHR33408">
    <property type="entry name" value="TRANSPOSASE"/>
    <property type="match status" value="1"/>
</dbReference>